<sequence length="198" mass="21724">MTARLVSLGISSIPSSNLPVFNNCTHSPPTPALLVGLRNHIPICLTQNFQCILSFSLYLFIYPSFPHIPLPSCSSIAIASFLFGFFLSLFSSLFSSSSPKSPSFISALLLPTQLFHIKRCLKVALRRSRHNLTHGHILVTAVKYYHSIKSNCTQVEEPWKEGMCCSFLPILGGLALSTVDGRLTPSRLAFAPGVFLVL</sequence>
<accession>A0A5N6HD93</accession>
<protein>
    <submittedName>
        <fullName evidence="1">Uncharacterized protein</fullName>
    </submittedName>
</protein>
<gene>
    <name evidence="1" type="ORF">BDV35DRAFT_248909</name>
</gene>
<name>A0A5N6HD93_ASPFL</name>
<proteinExistence type="predicted"/>
<evidence type="ECO:0000313" key="1">
    <source>
        <dbReference type="EMBL" id="KAB8252047.1"/>
    </source>
</evidence>
<dbReference type="Proteomes" id="UP000325434">
    <property type="component" value="Unassembled WGS sequence"/>
</dbReference>
<dbReference type="EMBL" id="ML734556">
    <property type="protein sequence ID" value="KAB8252047.1"/>
    <property type="molecule type" value="Genomic_DNA"/>
</dbReference>
<reference evidence="1" key="1">
    <citation type="submission" date="2019-04" db="EMBL/GenBank/DDBJ databases">
        <title>Friends and foes A comparative genomics study of 23 Aspergillus species from section Flavi.</title>
        <authorList>
            <consortium name="DOE Joint Genome Institute"/>
            <person name="Kjaerbolling I."/>
            <person name="Vesth T."/>
            <person name="Frisvad J.C."/>
            <person name="Nybo J.L."/>
            <person name="Theobald S."/>
            <person name="Kildgaard S."/>
            <person name="Isbrandt T."/>
            <person name="Kuo A."/>
            <person name="Sato A."/>
            <person name="Lyhne E.K."/>
            <person name="Kogle M.E."/>
            <person name="Wiebenga A."/>
            <person name="Kun R.S."/>
            <person name="Lubbers R.J."/>
            <person name="Makela M.R."/>
            <person name="Barry K."/>
            <person name="Chovatia M."/>
            <person name="Clum A."/>
            <person name="Daum C."/>
            <person name="Haridas S."/>
            <person name="He G."/>
            <person name="LaButti K."/>
            <person name="Lipzen A."/>
            <person name="Mondo S."/>
            <person name="Riley R."/>
            <person name="Salamov A."/>
            <person name="Simmons B.A."/>
            <person name="Magnuson J.K."/>
            <person name="Henrissat B."/>
            <person name="Mortensen U.H."/>
            <person name="Larsen T.O."/>
            <person name="Devries R.P."/>
            <person name="Grigoriev I.V."/>
            <person name="Machida M."/>
            <person name="Baker S.E."/>
            <person name="Andersen M.R."/>
        </authorList>
    </citation>
    <scope>NUCLEOTIDE SEQUENCE [LARGE SCALE GENOMIC DNA]</scope>
    <source>
        <strain evidence="1">CBS 121.62</strain>
    </source>
</reference>
<organism evidence="1">
    <name type="scientific">Aspergillus flavus</name>
    <dbReference type="NCBI Taxonomy" id="5059"/>
    <lineage>
        <taxon>Eukaryota</taxon>
        <taxon>Fungi</taxon>
        <taxon>Dikarya</taxon>
        <taxon>Ascomycota</taxon>
        <taxon>Pezizomycotina</taxon>
        <taxon>Eurotiomycetes</taxon>
        <taxon>Eurotiomycetidae</taxon>
        <taxon>Eurotiales</taxon>
        <taxon>Aspergillaceae</taxon>
        <taxon>Aspergillus</taxon>
        <taxon>Aspergillus subgen. Circumdati</taxon>
    </lineage>
</organism>
<dbReference type="AlphaFoldDB" id="A0A5N6HD93"/>